<evidence type="ECO:0000313" key="2">
    <source>
        <dbReference type="EMBL" id="RFC64833.1"/>
    </source>
</evidence>
<organism evidence="2 3">
    <name type="scientific">Mesorhizobium denitrificans</name>
    <dbReference type="NCBI Taxonomy" id="2294114"/>
    <lineage>
        <taxon>Bacteria</taxon>
        <taxon>Pseudomonadati</taxon>
        <taxon>Pseudomonadota</taxon>
        <taxon>Alphaproteobacteria</taxon>
        <taxon>Hyphomicrobiales</taxon>
        <taxon>Phyllobacteriaceae</taxon>
        <taxon>Mesorhizobium</taxon>
    </lineage>
</organism>
<gene>
    <name evidence="2" type="ORF">DY251_17855</name>
</gene>
<accession>A0A371X6J7</accession>
<feature type="signal peptide" evidence="1">
    <location>
        <begin position="1"/>
        <end position="27"/>
    </location>
</feature>
<dbReference type="Pfam" id="PF02643">
    <property type="entry name" value="DUF192"/>
    <property type="match status" value="1"/>
</dbReference>
<sequence>MPFRKIRSYSSALVFSLLLLPFAAAWAQEAMVLPVDPAPLVIETGATEAKFAIEVADEGAERSRGLMFRKEMAADHGMLFVFQQQQPLAFWMKNTILPLDLVFIDERGKVRAVLPGTPFSEAPISPSEPVKYVLELNQGTAKRLGIDPGDQVAHPLIGMVQ</sequence>
<dbReference type="RefSeq" id="WP_116625276.1">
    <property type="nucleotide sequence ID" value="NZ_QURN01000016.1"/>
</dbReference>
<dbReference type="EMBL" id="QURN01000016">
    <property type="protein sequence ID" value="RFC64833.1"/>
    <property type="molecule type" value="Genomic_DNA"/>
</dbReference>
<comment type="caution">
    <text evidence="2">The sequence shown here is derived from an EMBL/GenBank/DDBJ whole genome shotgun (WGS) entry which is preliminary data.</text>
</comment>
<feature type="chain" id="PRO_5016761194" evidence="1">
    <location>
        <begin position="28"/>
        <end position="161"/>
    </location>
</feature>
<dbReference type="PANTHER" id="PTHR37953:SF1">
    <property type="entry name" value="UPF0127 PROTEIN MJ1496"/>
    <property type="match status" value="1"/>
</dbReference>
<dbReference type="InterPro" id="IPR003795">
    <property type="entry name" value="DUF192"/>
</dbReference>
<dbReference type="Gene3D" id="2.60.120.1140">
    <property type="entry name" value="Protein of unknown function DUF192"/>
    <property type="match status" value="1"/>
</dbReference>
<proteinExistence type="predicted"/>
<keyword evidence="1" id="KW-0732">Signal</keyword>
<keyword evidence="3" id="KW-1185">Reference proteome</keyword>
<dbReference type="PANTHER" id="PTHR37953">
    <property type="entry name" value="UPF0127 PROTEIN MJ1496"/>
    <property type="match status" value="1"/>
</dbReference>
<name>A0A371X6J7_9HYPH</name>
<dbReference type="AlphaFoldDB" id="A0A371X6J7"/>
<dbReference type="Proteomes" id="UP000262379">
    <property type="component" value="Unassembled WGS sequence"/>
</dbReference>
<evidence type="ECO:0000313" key="3">
    <source>
        <dbReference type="Proteomes" id="UP000262379"/>
    </source>
</evidence>
<protein>
    <submittedName>
        <fullName evidence="2">DUF192 domain-containing protein</fullName>
    </submittedName>
</protein>
<dbReference type="InterPro" id="IPR038695">
    <property type="entry name" value="Saro_0823-like_sf"/>
</dbReference>
<reference evidence="3" key="1">
    <citation type="submission" date="2018-08" db="EMBL/GenBank/DDBJ databases">
        <authorList>
            <person name="Im W.T."/>
        </authorList>
    </citation>
    <scope>NUCLEOTIDE SEQUENCE [LARGE SCALE GENOMIC DNA]</scope>
    <source>
        <strain evidence="3">LA-28</strain>
    </source>
</reference>
<evidence type="ECO:0000256" key="1">
    <source>
        <dbReference type="SAM" id="SignalP"/>
    </source>
</evidence>